<organism evidence="2 3">
    <name type="scientific">Serendipita indica (strain DSM 11827)</name>
    <name type="common">Root endophyte fungus</name>
    <name type="synonym">Piriformospora indica</name>
    <dbReference type="NCBI Taxonomy" id="1109443"/>
    <lineage>
        <taxon>Eukaryota</taxon>
        <taxon>Fungi</taxon>
        <taxon>Dikarya</taxon>
        <taxon>Basidiomycota</taxon>
        <taxon>Agaricomycotina</taxon>
        <taxon>Agaricomycetes</taxon>
        <taxon>Sebacinales</taxon>
        <taxon>Serendipitaceae</taxon>
        <taxon>Serendipita</taxon>
    </lineage>
</organism>
<feature type="region of interest" description="Disordered" evidence="1">
    <location>
        <begin position="1"/>
        <end position="28"/>
    </location>
</feature>
<dbReference type="HOGENOM" id="CLU_2671960_0_0_1"/>
<comment type="caution">
    <text evidence="2">The sequence shown here is derived from an EMBL/GenBank/DDBJ whole genome shotgun (WGS) entry which is preliminary data.</text>
</comment>
<evidence type="ECO:0000256" key="1">
    <source>
        <dbReference type="SAM" id="MobiDB-lite"/>
    </source>
</evidence>
<dbReference type="AlphaFoldDB" id="G4THN6"/>
<dbReference type="InParanoid" id="G4THN6"/>
<accession>G4THN6</accession>
<dbReference type="EMBL" id="CAFZ01000096">
    <property type="protein sequence ID" value="CCA70829.1"/>
    <property type="molecule type" value="Genomic_DNA"/>
</dbReference>
<name>G4THN6_SERID</name>
<protein>
    <submittedName>
        <fullName evidence="2">Uncharacterized protein</fullName>
    </submittedName>
</protein>
<gene>
    <name evidence="2" type="ORF">PIIN_04764</name>
</gene>
<sequence length="75" mass="8457">MRLPTAHRPSYQSTPVLEDINHGQQPPRYGIRLGHCRVVEATDERYHGNKDVEVSIPFHSAASSNEVIRVQLPTP</sequence>
<evidence type="ECO:0000313" key="3">
    <source>
        <dbReference type="Proteomes" id="UP000007148"/>
    </source>
</evidence>
<reference evidence="2 3" key="1">
    <citation type="journal article" date="2011" name="PLoS Pathog.">
        <title>Endophytic Life Strategies Decoded by Genome and Transcriptome Analyses of the Mutualistic Root Symbiont Piriformospora indica.</title>
        <authorList>
            <person name="Zuccaro A."/>
            <person name="Lahrmann U."/>
            <person name="Guldener U."/>
            <person name="Langen G."/>
            <person name="Pfiffi S."/>
            <person name="Biedenkopf D."/>
            <person name="Wong P."/>
            <person name="Samans B."/>
            <person name="Grimm C."/>
            <person name="Basiewicz M."/>
            <person name="Murat C."/>
            <person name="Martin F."/>
            <person name="Kogel K.H."/>
        </authorList>
    </citation>
    <scope>NUCLEOTIDE SEQUENCE [LARGE SCALE GENOMIC DNA]</scope>
    <source>
        <strain evidence="2 3">DSM 11827</strain>
    </source>
</reference>
<dbReference type="Proteomes" id="UP000007148">
    <property type="component" value="Unassembled WGS sequence"/>
</dbReference>
<keyword evidence="3" id="KW-1185">Reference proteome</keyword>
<proteinExistence type="predicted"/>
<evidence type="ECO:0000313" key="2">
    <source>
        <dbReference type="EMBL" id="CCA70829.1"/>
    </source>
</evidence>